<dbReference type="Proteomes" id="UP001642487">
    <property type="component" value="Chromosome 7"/>
</dbReference>
<dbReference type="EMBL" id="OZ021741">
    <property type="protein sequence ID" value="CAK9326212.1"/>
    <property type="molecule type" value="Genomic_DNA"/>
</dbReference>
<sequence length="103" mass="11396">MTMILRVSQPITSGHVSRFLAFTASSTKFLMSWPYLKPPSQTKALADKLDQNPTEPTVKVPPREKLLTSALAVRSQVAIRLHSRFSSGSDPLRSKKAEITTSQ</sequence>
<protein>
    <submittedName>
        <fullName evidence="1">Uncharacterized protein</fullName>
    </submittedName>
</protein>
<gene>
    <name evidence="1" type="ORF">CITCOLO1_LOCUS18551</name>
</gene>
<proteinExistence type="predicted"/>
<reference evidence="1 2" key="1">
    <citation type="submission" date="2024-03" db="EMBL/GenBank/DDBJ databases">
        <authorList>
            <person name="Gkanogiannis A."/>
            <person name="Becerra Lopez-Lavalle L."/>
        </authorList>
    </citation>
    <scope>NUCLEOTIDE SEQUENCE [LARGE SCALE GENOMIC DNA]</scope>
</reference>
<evidence type="ECO:0000313" key="2">
    <source>
        <dbReference type="Proteomes" id="UP001642487"/>
    </source>
</evidence>
<accession>A0ABP0Z6E3</accession>
<keyword evidence="2" id="KW-1185">Reference proteome</keyword>
<organism evidence="1 2">
    <name type="scientific">Citrullus colocynthis</name>
    <name type="common">colocynth</name>
    <dbReference type="NCBI Taxonomy" id="252529"/>
    <lineage>
        <taxon>Eukaryota</taxon>
        <taxon>Viridiplantae</taxon>
        <taxon>Streptophyta</taxon>
        <taxon>Embryophyta</taxon>
        <taxon>Tracheophyta</taxon>
        <taxon>Spermatophyta</taxon>
        <taxon>Magnoliopsida</taxon>
        <taxon>eudicotyledons</taxon>
        <taxon>Gunneridae</taxon>
        <taxon>Pentapetalae</taxon>
        <taxon>rosids</taxon>
        <taxon>fabids</taxon>
        <taxon>Cucurbitales</taxon>
        <taxon>Cucurbitaceae</taxon>
        <taxon>Benincaseae</taxon>
        <taxon>Citrullus</taxon>
    </lineage>
</organism>
<evidence type="ECO:0000313" key="1">
    <source>
        <dbReference type="EMBL" id="CAK9326212.1"/>
    </source>
</evidence>
<name>A0ABP0Z6E3_9ROSI</name>